<feature type="non-terminal residue" evidence="2">
    <location>
        <position position="1"/>
    </location>
</feature>
<dbReference type="AlphaFoldDB" id="A0A0H5REH0"/>
<feature type="coiled-coil region" evidence="1">
    <location>
        <begin position="224"/>
        <end position="371"/>
    </location>
</feature>
<organism evidence="2">
    <name type="scientific">Spongospora subterranea</name>
    <dbReference type="NCBI Taxonomy" id="70186"/>
    <lineage>
        <taxon>Eukaryota</taxon>
        <taxon>Sar</taxon>
        <taxon>Rhizaria</taxon>
        <taxon>Endomyxa</taxon>
        <taxon>Phytomyxea</taxon>
        <taxon>Plasmodiophorida</taxon>
        <taxon>Plasmodiophoridae</taxon>
        <taxon>Spongospora</taxon>
    </lineage>
</organism>
<sequence length="573" mass="64228">AVRELRIQNKAYYTEARRLRALASKISSNERVIEQDMQKRIEQRTDLIQTQMFEDRSMLIEQSKSLENTISDLRRRTVSLAVAVEDGASEKAALLSRIDALVIERDKLINDHSNTEKAVSELKQSLDTKQDNISHIKALTQEQQQKMEELTSELLSERKANKALTESIAQLTTQNTTLSVYNHSESEQLRATSADREAAAEALRKESASHQDTAEKLYRTELQLQAHQASSDLLQTRIESLQTELLTAHNEYSETMIKLEECKGQLEQTQKELKESQDCTEWNRQKAEQNLSKAQLDIDELRQALQVSSQMGDEGKTALAQENVALKGQIQILSDAQDALQAKLSSLQSDVEVLESNLKASQEQAHGALQNVAVIQNEVTTLKEQIQLQDTLLTNETTIRQNSENDLKTCRMQLHDAVEDKNRISTDISEVNKVWESRLQRVTEDSSKQEALLEKQISVLNNQLLIRSRETDELEQKVNQFSGETHHVKRAAEGDSMASGIRSNAVQEVKLDAALLALEEPTANAVQADAARLTAEDDAESKAARLAAKDEARADSVRLAAEEEAKTIAARLA</sequence>
<dbReference type="EMBL" id="HACM01011495">
    <property type="protein sequence ID" value="CRZ11937.1"/>
    <property type="molecule type" value="Transcribed_RNA"/>
</dbReference>
<reference evidence="2" key="1">
    <citation type="submission" date="2015-04" db="EMBL/GenBank/DDBJ databases">
        <title>The genome sequence of the plant pathogenic Rhizarian Plasmodiophora brassicae reveals insights in its biotrophic life cycle and the origin of chitin synthesis.</title>
        <authorList>
            <person name="Schwelm A."/>
            <person name="Fogelqvist J."/>
            <person name="Knaust A."/>
            <person name="Julke S."/>
            <person name="Lilja T."/>
            <person name="Dhandapani V."/>
            <person name="Bonilla-Rosso G."/>
            <person name="Karlsson M."/>
            <person name="Shevchenko A."/>
            <person name="Choi S.R."/>
            <person name="Kim H.G."/>
            <person name="Park J.Y."/>
            <person name="Lim Y.P."/>
            <person name="Ludwig-Muller J."/>
            <person name="Dixelius C."/>
        </authorList>
    </citation>
    <scope>NUCLEOTIDE SEQUENCE</scope>
    <source>
        <tissue evidence="2">Potato root galls</tissue>
    </source>
</reference>
<feature type="coiled-coil region" evidence="1">
    <location>
        <begin position="105"/>
        <end position="167"/>
    </location>
</feature>
<accession>A0A0H5REH0</accession>
<proteinExistence type="predicted"/>
<evidence type="ECO:0000313" key="2">
    <source>
        <dbReference type="EMBL" id="CRZ11937.1"/>
    </source>
</evidence>
<protein>
    <submittedName>
        <fullName evidence="2">Uncharacterized protein</fullName>
    </submittedName>
</protein>
<evidence type="ECO:0000256" key="1">
    <source>
        <dbReference type="SAM" id="Coils"/>
    </source>
</evidence>
<name>A0A0H5REH0_9EUKA</name>
<feature type="non-terminal residue" evidence="2">
    <location>
        <position position="573"/>
    </location>
</feature>
<keyword evidence="1" id="KW-0175">Coiled coil</keyword>